<dbReference type="Pfam" id="PF02801">
    <property type="entry name" value="Ketoacyl-synt_C"/>
    <property type="match status" value="1"/>
</dbReference>
<protein>
    <submittedName>
        <fullName evidence="5">Multi-domain beta-ketoacyl synthase</fullName>
    </submittedName>
</protein>
<dbReference type="InterPro" id="IPR020841">
    <property type="entry name" value="PKS_Beta-ketoAc_synthase_dom"/>
</dbReference>
<evidence type="ECO:0000256" key="2">
    <source>
        <dbReference type="ARBA" id="ARBA00022553"/>
    </source>
</evidence>
<accession>A0A0R1U2Q1</accession>
<dbReference type="EMBL" id="AZFT01000053">
    <property type="protein sequence ID" value="KRL83963.1"/>
    <property type="molecule type" value="Genomic_DNA"/>
</dbReference>
<evidence type="ECO:0000259" key="4">
    <source>
        <dbReference type="PROSITE" id="PS52004"/>
    </source>
</evidence>
<evidence type="ECO:0000256" key="3">
    <source>
        <dbReference type="RuleBase" id="RU003694"/>
    </source>
</evidence>
<proteinExistence type="inferred from homology"/>
<dbReference type="RefSeq" id="WP_025087671.1">
    <property type="nucleotide sequence ID" value="NZ_AZFT01000053.1"/>
</dbReference>
<evidence type="ECO:0000313" key="6">
    <source>
        <dbReference type="Proteomes" id="UP000051324"/>
    </source>
</evidence>
<evidence type="ECO:0000313" key="5">
    <source>
        <dbReference type="EMBL" id="KRL83963.1"/>
    </source>
</evidence>
<dbReference type="Pfam" id="PF00109">
    <property type="entry name" value="ketoacyl-synt"/>
    <property type="match status" value="2"/>
</dbReference>
<dbReference type="Gene3D" id="3.40.47.10">
    <property type="match status" value="2"/>
</dbReference>
<keyword evidence="3" id="KW-0808">Transferase</keyword>
<dbReference type="GO" id="GO:0006633">
    <property type="term" value="P:fatty acid biosynthetic process"/>
    <property type="evidence" value="ECO:0007669"/>
    <property type="project" value="TreeGrafter"/>
</dbReference>
<dbReference type="Proteomes" id="UP000051324">
    <property type="component" value="Unassembled WGS sequence"/>
</dbReference>
<dbReference type="OrthoDB" id="9765680at2"/>
<evidence type="ECO:0000256" key="1">
    <source>
        <dbReference type="ARBA" id="ARBA00022450"/>
    </source>
</evidence>
<dbReference type="InterPro" id="IPR016039">
    <property type="entry name" value="Thiolase-like"/>
</dbReference>
<dbReference type="SMART" id="SM00825">
    <property type="entry name" value="PKS_KS"/>
    <property type="match status" value="1"/>
</dbReference>
<sequence length="824" mass="90287">MKCEPVAIVGYGVLYPPNANSADVFWENIKSGVAGIREVTDDVWSKESYFDSDEQREDKTYCKESAYLDKNIELDSYLASFKLEKQKLTQLNRTQKMVLFTILQALEKGGLTLKDISKSNLIIGNMLGDLDICDYFLSVYGEKYFKLLEQELALPADDNSKLKAAFVKKLKQKFGTFNSDNDLFPSKLVTDLSELLALAENSFIVDGACAGSLLAVEEGIKLLHSNEADLCIVTGVLGNMGVTGNVAFSKIGGLSHTKSKPLDRSNDGLTPGEGAGTIVIKRLSQAKKDGNKILGVISGSGVASDGSGQSIYAPSTSGQYLAMKKSLVRAGLKMNEIDYVEMHATGTPVGDLVELESLVKLCQEVEMTRKLRIGSIKSQIGHSFSAAGMANLIKVLKAMEHGQFPPTHHFTEFSNQAKALARDYLEVNTKLIPWETKAGVPKRALVNAFGFGGINGNLLVEEYLPAYHDKKLASCSNEKKTYEFAITGVGSFDSTYHSYAHRKEHKTDQNFNFPFIKYKIPPKILNKIDYAQQIALIAATEAIENGLAKTEDKTKVGVYVGSNMGLQNAYYTDLRIRTTEYTNIMQQLLGTQASAKLAKVEQVFKQNFEAVKEDTLPGFMDNIVASRVSNYHNLQGSNAVYDRGPQSFEVALNQALLSLINDENDVVIVGGVNGNSMKEYGELLKTTSMATKTGAYFFVIKKVTAVSPTSKVLGKFSKQIGKKIKITAENATYAGASGALTFLEKLERDESLVVVSADAEVSELAIFTTSKQRLCELSVEELLKASVNSSFDPEAEIAIVYRDETELVKKLRLVRSVFNNGENG</sequence>
<feature type="domain" description="Ketosynthase family 3 (KS3)" evidence="4">
    <location>
        <begin position="3"/>
        <end position="462"/>
    </location>
</feature>
<dbReference type="eggNOG" id="COG3321">
    <property type="taxonomic scope" value="Bacteria"/>
</dbReference>
<dbReference type="InterPro" id="IPR050091">
    <property type="entry name" value="PKS_NRPS_Biosynth_Enz"/>
</dbReference>
<comment type="caution">
    <text evidence="5">The sequence shown here is derived from an EMBL/GenBank/DDBJ whole genome shotgun (WGS) entry which is preliminary data.</text>
</comment>
<keyword evidence="6" id="KW-1185">Reference proteome</keyword>
<organism evidence="5 6">
    <name type="scientific">Ligilactobacillus apodemi DSM 16634 = JCM 16172</name>
    <dbReference type="NCBI Taxonomy" id="1423724"/>
    <lineage>
        <taxon>Bacteria</taxon>
        <taxon>Bacillati</taxon>
        <taxon>Bacillota</taxon>
        <taxon>Bacilli</taxon>
        <taxon>Lactobacillales</taxon>
        <taxon>Lactobacillaceae</taxon>
        <taxon>Ligilactobacillus</taxon>
    </lineage>
</organism>
<dbReference type="PANTHER" id="PTHR43775:SF37">
    <property type="entry name" value="SI:DKEY-61P9.11"/>
    <property type="match status" value="1"/>
</dbReference>
<dbReference type="PATRIC" id="fig|1423724.4.peg.1289"/>
<name>A0A0R1U2Q1_9LACO</name>
<dbReference type="CDD" id="cd00833">
    <property type="entry name" value="PKS"/>
    <property type="match status" value="1"/>
</dbReference>
<dbReference type="PANTHER" id="PTHR43775">
    <property type="entry name" value="FATTY ACID SYNTHASE"/>
    <property type="match status" value="1"/>
</dbReference>
<dbReference type="STRING" id="1423724.FC32_GL001233"/>
<keyword evidence="1" id="KW-0596">Phosphopantetheine</keyword>
<reference evidence="5 6" key="1">
    <citation type="journal article" date="2015" name="Genome Announc.">
        <title>Expanding the biotechnology potential of lactobacilli through comparative genomics of 213 strains and associated genera.</title>
        <authorList>
            <person name="Sun Z."/>
            <person name="Harris H.M."/>
            <person name="McCann A."/>
            <person name="Guo C."/>
            <person name="Argimon S."/>
            <person name="Zhang W."/>
            <person name="Yang X."/>
            <person name="Jeffery I.B."/>
            <person name="Cooney J.C."/>
            <person name="Kagawa T.F."/>
            <person name="Liu W."/>
            <person name="Song Y."/>
            <person name="Salvetti E."/>
            <person name="Wrobel A."/>
            <person name="Rasinkangas P."/>
            <person name="Parkhill J."/>
            <person name="Rea M.C."/>
            <person name="O'Sullivan O."/>
            <person name="Ritari J."/>
            <person name="Douillard F.P."/>
            <person name="Paul Ross R."/>
            <person name="Yang R."/>
            <person name="Briner A.E."/>
            <person name="Felis G.E."/>
            <person name="de Vos W.M."/>
            <person name="Barrangou R."/>
            <person name="Klaenhammer T.R."/>
            <person name="Caufield P.W."/>
            <person name="Cui Y."/>
            <person name="Zhang H."/>
            <person name="O'Toole P.W."/>
        </authorList>
    </citation>
    <scope>NUCLEOTIDE SEQUENCE [LARGE SCALE GENOMIC DNA]</scope>
    <source>
        <strain evidence="5 6">DSM 16634</strain>
    </source>
</reference>
<dbReference type="SUPFAM" id="SSF53901">
    <property type="entry name" value="Thiolase-like"/>
    <property type="match status" value="2"/>
</dbReference>
<dbReference type="PROSITE" id="PS52004">
    <property type="entry name" value="KS3_2"/>
    <property type="match status" value="1"/>
</dbReference>
<dbReference type="AlphaFoldDB" id="A0A0R1U2Q1"/>
<gene>
    <name evidence="5" type="ORF">FC32_GL001233</name>
</gene>
<dbReference type="InterPro" id="IPR014031">
    <property type="entry name" value="Ketoacyl_synth_C"/>
</dbReference>
<dbReference type="GO" id="GO:0004312">
    <property type="term" value="F:fatty acid synthase activity"/>
    <property type="evidence" value="ECO:0007669"/>
    <property type="project" value="TreeGrafter"/>
</dbReference>
<dbReference type="InterPro" id="IPR014030">
    <property type="entry name" value="Ketoacyl_synth_N"/>
</dbReference>
<keyword evidence="2" id="KW-0597">Phosphoprotein</keyword>
<comment type="similarity">
    <text evidence="3">Belongs to the thiolase-like superfamily. Beta-ketoacyl-ACP synthases family.</text>
</comment>